<comment type="caution">
    <text evidence="1">The sequence shown here is derived from an EMBL/GenBank/DDBJ whole genome shotgun (WGS) entry which is preliminary data.</text>
</comment>
<organism evidence="1 2">
    <name type="scientific">Pseudotabrizicola algicola</name>
    <dbReference type="NCBI Taxonomy" id="2709381"/>
    <lineage>
        <taxon>Bacteria</taxon>
        <taxon>Pseudomonadati</taxon>
        <taxon>Pseudomonadota</taxon>
        <taxon>Alphaproteobacteria</taxon>
        <taxon>Rhodobacterales</taxon>
        <taxon>Paracoccaceae</taxon>
        <taxon>Pseudotabrizicola</taxon>
    </lineage>
</organism>
<gene>
    <name evidence="1" type="ORF">G3572_10085</name>
</gene>
<name>A0A6B3RKJ7_9RHOB</name>
<keyword evidence="2" id="KW-1185">Reference proteome</keyword>
<reference evidence="1 2" key="1">
    <citation type="submission" date="2020-02" db="EMBL/GenBank/DDBJ databases">
        <title>Rhodobacter algicola sp. nov., isolated from microalga culture.</title>
        <authorList>
            <person name="Park C.-Y."/>
        </authorList>
    </citation>
    <scope>NUCLEOTIDE SEQUENCE [LARGE SCALE GENOMIC DNA]</scope>
    <source>
        <strain evidence="1 2">ETT8</strain>
    </source>
</reference>
<accession>A0A6B3RKJ7</accession>
<proteinExistence type="predicted"/>
<evidence type="ECO:0000313" key="1">
    <source>
        <dbReference type="EMBL" id="NEX46554.1"/>
    </source>
</evidence>
<dbReference type="AlphaFoldDB" id="A0A6B3RKJ7"/>
<sequence length="154" mass="17921">MELLLEEEFDEEFELELELEFEELLELLLELLLDELFEFELLFELEELFELEFEELFELLFELELPRWSCLPRFAFFDLNFTSNRFSAWAVVPVSQPIRPLPLVSPASAAGTKAVAARTAAVRIVLNICISPRGFEEASLSSPEQRTWQPSIPY</sequence>
<protein>
    <submittedName>
        <fullName evidence="1">Uncharacterized protein</fullName>
    </submittedName>
</protein>
<dbReference type="Proteomes" id="UP000481421">
    <property type="component" value="Unassembled WGS sequence"/>
</dbReference>
<evidence type="ECO:0000313" key="2">
    <source>
        <dbReference type="Proteomes" id="UP000481421"/>
    </source>
</evidence>
<dbReference type="EMBL" id="JAAIKE010000003">
    <property type="protein sequence ID" value="NEX46554.1"/>
    <property type="molecule type" value="Genomic_DNA"/>
</dbReference>